<evidence type="ECO:0000256" key="7">
    <source>
        <dbReference type="ARBA" id="ARBA00022741"/>
    </source>
</evidence>
<keyword evidence="3" id="KW-0963">Cytoplasm</keyword>
<dbReference type="GO" id="GO:0004674">
    <property type="term" value="F:protein serine/threonine kinase activity"/>
    <property type="evidence" value="ECO:0007669"/>
    <property type="project" value="UniProtKB-KW"/>
</dbReference>
<dbReference type="Proteomes" id="UP000224567">
    <property type="component" value="Unassembled WGS sequence"/>
</dbReference>
<keyword evidence="9 13" id="KW-0067">ATP-binding</keyword>
<evidence type="ECO:0000256" key="14">
    <source>
        <dbReference type="SAM" id="MobiDB-lite"/>
    </source>
</evidence>
<evidence type="ECO:0000256" key="12">
    <source>
        <dbReference type="ARBA" id="ARBA00063228"/>
    </source>
</evidence>
<dbReference type="STRING" id="33114.A0A2G2W7I2"/>
<dbReference type="SMART" id="SM00220">
    <property type="entry name" value="S_TKc"/>
    <property type="match status" value="1"/>
</dbReference>
<organism evidence="16 17">
    <name type="scientific">Capsicum baccatum</name>
    <name type="common">Peruvian pepper</name>
    <dbReference type="NCBI Taxonomy" id="33114"/>
    <lineage>
        <taxon>Eukaryota</taxon>
        <taxon>Viridiplantae</taxon>
        <taxon>Streptophyta</taxon>
        <taxon>Embryophyta</taxon>
        <taxon>Tracheophyta</taxon>
        <taxon>Spermatophyta</taxon>
        <taxon>Magnoliopsida</taxon>
        <taxon>eudicotyledons</taxon>
        <taxon>Gunneridae</taxon>
        <taxon>Pentapetalae</taxon>
        <taxon>asterids</taxon>
        <taxon>lamiids</taxon>
        <taxon>Solanales</taxon>
        <taxon>Solanaceae</taxon>
        <taxon>Solanoideae</taxon>
        <taxon>Capsiceae</taxon>
        <taxon>Capsicum</taxon>
    </lineage>
</organism>
<gene>
    <name evidence="16" type="ORF">CQW23_20042</name>
</gene>
<dbReference type="FunFam" id="3.30.200.20:FF:000389">
    <property type="entry name" value="Receptor-like cytosolic serine/threonine-protein kinase RBK1"/>
    <property type="match status" value="1"/>
</dbReference>
<protein>
    <recommendedName>
        <fullName evidence="2">non-specific serine/threonine protein kinase</fullName>
        <ecNumber evidence="2">2.7.11.1</ecNumber>
    </recommendedName>
</protein>
<evidence type="ECO:0000256" key="8">
    <source>
        <dbReference type="ARBA" id="ARBA00022777"/>
    </source>
</evidence>
<dbReference type="PANTHER" id="PTHR47987:SF14">
    <property type="entry name" value="RECEPTOR-LIKE CYTOSOLIC SERINE_THREONINE-PROTEIN KINASE RBK2"/>
    <property type="match status" value="1"/>
</dbReference>
<reference evidence="16 17" key="1">
    <citation type="journal article" date="2017" name="Genome Biol.">
        <title>New reference genome sequences of hot pepper reveal the massive evolution of plant disease-resistance genes by retroduplication.</title>
        <authorList>
            <person name="Kim S."/>
            <person name="Park J."/>
            <person name="Yeom S.I."/>
            <person name="Kim Y.M."/>
            <person name="Seo E."/>
            <person name="Kim K.T."/>
            <person name="Kim M.S."/>
            <person name="Lee J.M."/>
            <person name="Cheong K."/>
            <person name="Shin H.S."/>
            <person name="Kim S.B."/>
            <person name="Han K."/>
            <person name="Lee J."/>
            <person name="Park M."/>
            <person name="Lee H.A."/>
            <person name="Lee H.Y."/>
            <person name="Lee Y."/>
            <person name="Oh S."/>
            <person name="Lee J.H."/>
            <person name="Choi E."/>
            <person name="Choi E."/>
            <person name="Lee S.E."/>
            <person name="Jeon J."/>
            <person name="Kim H."/>
            <person name="Choi G."/>
            <person name="Song H."/>
            <person name="Lee J."/>
            <person name="Lee S.C."/>
            <person name="Kwon J.K."/>
            <person name="Lee H.Y."/>
            <person name="Koo N."/>
            <person name="Hong Y."/>
            <person name="Kim R.W."/>
            <person name="Kang W.H."/>
            <person name="Huh J.H."/>
            <person name="Kang B.C."/>
            <person name="Yang T.J."/>
            <person name="Lee Y.H."/>
            <person name="Bennetzen J.L."/>
            <person name="Choi D."/>
        </authorList>
    </citation>
    <scope>NUCLEOTIDE SEQUENCE [LARGE SCALE GENOMIC DNA]</scope>
    <source>
        <strain evidence="17">cv. PBC81</strain>
    </source>
</reference>
<dbReference type="EMBL" id="MLFT02000008">
    <property type="protein sequence ID" value="PHT41188.1"/>
    <property type="molecule type" value="Genomic_DNA"/>
</dbReference>
<evidence type="ECO:0000256" key="2">
    <source>
        <dbReference type="ARBA" id="ARBA00012513"/>
    </source>
</evidence>
<dbReference type="Gene3D" id="3.30.200.20">
    <property type="entry name" value="Phosphorylase Kinase, domain 1"/>
    <property type="match status" value="1"/>
</dbReference>
<comment type="catalytic activity">
    <reaction evidence="11">
        <text>L-seryl-[protein] + ATP = O-phospho-L-seryl-[protein] + ADP + H(+)</text>
        <dbReference type="Rhea" id="RHEA:17989"/>
        <dbReference type="Rhea" id="RHEA-COMP:9863"/>
        <dbReference type="Rhea" id="RHEA-COMP:11604"/>
        <dbReference type="ChEBI" id="CHEBI:15378"/>
        <dbReference type="ChEBI" id="CHEBI:29999"/>
        <dbReference type="ChEBI" id="CHEBI:30616"/>
        <dbReference type="ChEBI" id="CHEBI:83421"/>
        <dbReference type="ChEBI" id="CHEBI:456216"/>
        <dbReference type="EC" id="2.7.11.1"/>
    </reaction>
</comment>
<sequence>MNHLPKKVLMKKSWDFEGRNRGMILPKDDAAKGIGSHTLAHIEYLLTGTEIAKPMTFLCDNAVENLQEMVDLLHHMINLLHQMVNMLHQMGEESDEVIIARVLVDLYLDDEVIIARVLADLHLDKICVGKENVQNGQDEVIRDCNVKERESIKFFLIKVVARPTCMRPHYSIGYLLITGATSCVLLRSFASCLRSFRILGFGISSTFLDARSRKAKSSKRISMDGVRTSENKAVNAGPKNISCSASAQDLRLFEMDREKYDDSSPRGVIEASIRNQEGGSNFPKAEPSGSEICSSHPRTSSRWHKFFKMWKKSSVKRLPSFPPLAVPRISTRKSRSARENVAAGFYHFKSSWKNFSLSELKNATNNFSKENLIGKGGYAEVYKGCLPDGQLVAVKRLNKGTPEEQEQNFLCEIGTIAHVDHPNTARMVGYGVEGGTYLILQLSSLGSLGSFLRGSRDKLDWAARYKIIFGIANGLLYLHENCQRRIIHRDIKADNILLTEDFVPQICDFGLAKWLPKEWTHHNVGKFEGTFGYFAPEYFMHGTVDEKTDVFSFGVLLLEIITGRQALDDSQQSLVIWAKPLLEKDNVKELIDPVLGDKYNPKEMERVILTAGLCVEQNPLLRPRMNQASSYLLSITLISYSLSIHAIVLMKTEDECYKQKFQRRRTYSEELMDAAEYNSTKCLNDLKQINLRSSVSDVNIKASAA</sequence>
<dbReference type="GO" id="GO:0051020">
    <property type="term" value="F:GTPase binding"/>
    <property type="evidence" value="ECO:0007669"/>
    <property type="project" value="UniProtKB-ARBA"/>
</dbReference>
<evidence type="ECO:0000256" key="10">
    <source>
        <dbReference type="ARBA" id="ARBA00047899"/>
    </source>
</evidence>
<evidence type="ECO:0000256" key="13">
    <source>
        <dbReference type="PROSITE-ProRule" id="PRU10141"/>
    </source>
</evidence>
<evidence type="ECO:0000256" key="11">
    <source>
        <dbReference type="ARBA" id="ARBA00048679"/>
    </source>
</evidence>
<reference evidence="17" key="2">
    <citation type="journal article" date="2017" name="J. Anim. Genet.">
        <title>Multiple reference genome sequences of hot pepper reveal the massive evolution of plant disease resistance genes by retroduplication.</title>
        <authorList>
            <person name="Kim S."/>
            <person name="Park J."/>
            <person name="Yeom S.-I."/>
            <person name="Kim Y.-M."/>
            <person name="Seo E."/>
            <person name="Kim K.-T."/>
            <person name="Kim M.-S."/>
            <person name="Lee J.M."/>
            <person name="Cheong K."/>
            <person name="Shin H.-S."/>
            <person name="Kim S.-B."/>
            <person name="Han K."/>
            <person name="Lee J."/>
            <person name="Park M."/>
            <person name="Lee H.-A."/>
            <person name="Lee H.-Y."/>
            <person name="Lee Y."/>
            <person name="Oh S."/>
            <person name="Lee J.H."/>
            <person name="Choi E."/>
            <person name="Choi E."/>
            <person name="Lee S.E."/>
            <person name="Jeon J."/>
            <person name="Kim H."/>
            <person name="Choi G."/>
            <person name="Song H."/>
            <person name="Lee J."/>
            <person name="Lee S.-C."/>
            <person name="Kwon J.-K."/>
            <person name="Lee H.-Y."/>
            <person name="Koo N."/>
            <person name="Hong Y."/>
            <person name="Kim R.W."/>
            <person name="Kang W.-H."/>
            <person name="Huh J.H."/>
            <person name="Kang B.-C."/>
            <person name="Yang T.-J."/>
            <person name="Lee Y.-H."/>
            <person name="Bennetzen J.L."/>
            <person name="Choi D."/>
        </authorList>
    </citation>
    <scope>NUCLEOTIDE SEQUENCE [LARGE SCALE GENOMIC DNA]</scope>
    <source>
        <strain evidence="17">cv. PBC81</strain>
    </source>
</reference>
<dbReference type="FunFam" id="1.10.510.10:FF:000335">
    <property type="entry name" value="receptor-like cytosolic serine/threonine-protein kinase RBK2"/>
    <property type="match status" value="1"/>
</dbReference>
<keyword evidence="8" id="KW-0418">Kinase</keyword>
<evidence type="ECO:0000256" key="1">
    <source>
        <dbReference type="ARBA" id="ARBA00004496"/>
    </source>
</evidence>
<keyword evidence="7 13" id="KW-0547">Nucleotide-binding</keyword>
<evidence type="ECO:0000256" key="3">
    <source>
        <dbReference type="ARBA" id="ARBA00022490"/>
    </source>
</evidence>
<keyword evidence="4" id="KW-0723">Serine/threonine-protein kinase</keyword>
<dbReference type="PROSITE" id="PS00107">
    <property type="entry name" value="PROTEIN_KINASE_ATP"/>
    <property type="match status" value="1"/>
</dbReference>
<keyword evidence="6" id="KW-0808">Transferase</keyword>
<evidence type="ECO:0000313" key="17">
    <source>
        <dbReference type="Proteomes" id="UP000224567"/>
    </source>
</evidence>
<keyword evidence="17" id="KW-1185">Reference proteome</keyword>
<comment type="caution">
    <text evidence="16">The sequence shown here is derived from an EMBL/GenBank/DDBJ whole genome shotgun (WGS) entry which is preliminary data.</text>
</comment>
<dbReference type="InterPro" id="IPR001245">
    <property type="entry name" value="Ser-Thr/Tyr_kinase_cat_dom"/>
</dbReference>
<dbReference type="OrthoDB" id="4062651at2759"/>
<dbReference type="InterPro" id="IPR000719">
    <property type="entry name" value="Prot_kinase_dom"/>
</dbReference>
<evidence type="ECO:0000313" key="16">
    <source>
        <dbReference type="EMBL" id="PHT41188.1"/>
    </source>
</evidence>
<comment type="subcellular location">
    <subcellularLocation>
        <location evidence="1">Cytoplasm</location>
    </subcellularLocation>
</comment>
<evidence type="ECO:0000256" key="9">
    <source>
        <dbReference type="ARBA" id="ARBA00022840"/>
    </source>
</evidence>
<feature type="region of interest" description="Disordered" evidence="14">
    <location>
        <begin position="277"/>
        <end position="296"/>
    </location>
</feature>
<dbReference type="PANTHER" id="PTHR47987">
    <property type="entry name" value="OS08G0249100 PROTEIN"/>
    <property type="match status" value="1"/>
</dbReference>
<keyword evidence="5" id="KW-0597">Phosphoprotein</keyword>
<proteinExistence type="predicted"/>
<evidence type="ECO:0000256" key="6">
    <source>
        <dbReference type="ARBA" id="ARBA00022679"/>
    </source>
</evidence>
<dbReference type="PROSITE" id="PS00108">
    <property type="entry name" value="PROTEIN_KINASE_ST"/>
    <property type="match status" value="1"/>
</dbReference>
<dbReference type="InterPro" id="IPR011009">
    <property type="entry name" value="Kinase-like_dom_sf"/>
</dbReference>
<dbReference type="InterPro" id="IPR017441">
    <property type="entry name" value="Protein_kinase_ATP_BS"/>
</dbReference>
<evidence type="ECO:0000256" key="4">
    <source>
        <dbReference type="ARBA" id="ARBA00022527"/>
    </source>
</evidence>
<dbReference type="InterPro" id="IPR046958">
    <property type="entry name" value="RBK1/2/STUNTED"/>
</dbReference>
<dbReference type="GO" id="GO:0005737">
    <property type="term" value="C:cytoplasm"/>
    <property type="evidence" value="ECO:0007669"/>
    <property type="project" value="UniProtKB-SubCell"/>
</dbReference>
<dbReference type="Gene3D" id="1.10.510.10">
    <property type="entry name" value="Transferase(Phosphotransferase) domain 1"/>
    <property type="match status" value="1"/>
</dbReference>
<dbReference type="AlphaFoldDB" id="A0A2G2W7I2"/>
<dbReference type="PROSITE" id="PS50011">
    <property type="entry name" value="PROTEIN_KINASE_DOM"/>
    <property type="match status" value="1"/>
</dbReference>
<comment type="catalytic activity">
    <reaction evidence="10">
        <text>L-threonyl-[protein] + ATP = O-phospho-L-threonyl-[protein] + ADP + H(+)</text>
        <dbReference type="Rhea" id="RHEA:46608"/>
        <dbReference type="Rhea" id="RHEA-COMP:11060"/>
        <dbReference type="Rhea" id="RHEA-COMP:11605"/>
        <dbReference type="ChEBI" id="CHEBI:15378"/>
        <dbReference type="ChEBI" id="CHEBI:30013"/>
        <dbReference type="ChEBI" id="CHEBI:30616"/>
        <dbReference type="ChEBI" id="CHEBI:61977"/>
        <dbReference type="ChEBI" id="CHEBI:456216"/>
        <dbReference type="EC" id="2.7.11.1"/>
    </reaction>
</comment>
<dbReference type="SUPFAM" id="SSF56112">
    <property type="entry name" value="Protein kinase-like (PK-like)"/>
    <property type="match status" value="1"/>
</dbReference>
<comment type="subunit">
    <text evidence="12">Interacts with ARAC5 and ARAC10.</text>
</comment>
<feature type="binding site" evidence="13">
    <location>
        <position position="395"/>
    </location>
    <ligand>
        <name>ATP</name>
        <dbReference type="ChEBI" id="CHEBI:30616"/>
    </ligand>
</feature>
<dbReference type="InterPro" id="IPR008271">
    <property type="entry name" value="Ser/Thr_kinase_AS"/>
</dbReference>
<dbReference type="GO" id="GO:0005524">
    <property type="term" value="F:ATP binding"/>
    <property type="evidence" value="ECO:0007669"/>
    <property type="project" value="UniProtKB-UniRule"/>
</dbReference>
<feature type="domain" description="Protein kinase" evidence="15">
    <location>
        <begin position="367"/>
        <end position="632"/>
    </location>
</feature>
<name>A0A2G2W7I2_CAPBA</name>
<evidence type="ECO:0000259" key="15">
    <source>
        <dbReference type="PROSITE" id="PS50011"/>
    </source>
</evidence>
<accession>A0A2G2W7I2</accession>
<dbReference type="EC" id="2.7.11.1" evidence="2"/>
<evidence type="ECO:0000256" key="5">
    <source>
        <dbReference type="ARBA" id="ARBA00022553"/>
    </source>
</evidence>
<dbReference type="Pfam" id="PF07714">
    <property type="entry name" value="PK_Tyr_Ser-Thr"/>
    <property type="match status" value="1"/>
</dbReference>